<dbReference type="KEGG" id="azq:G3580_12330"/>
<dbReference type="PRINTS" id="PR00081">
    <property type="entry name" value="GDHRDH"/>
</dbReference>
<accession>A0A6C1B7X8</accession>
<dbReference type="InterPro" id="IPR036291">
    <property type="entry name" value="NAD(P)-bd_dom_sf"/>
</dbReference>
<sequence length="245" mass="25782">MNKRLEGKVAVITGGAAGIGQAMAVRLASEGAHAIIADIASASGTEAMIREVGGIASSALVDASSPEAVKTFAGTLERCDILVNNAGIYPMTAFEDIRFDDWKRMFAINVDSQFLMAQAFVPGMKARRWGRIINLTSTTFWLKIASYVNYVSTKGANIGFTHALSAELGPFGITVNAIAPSLVRTATTEASELAGMFEALPAQLQSIPRLQVPEDLTGAVAFLASDDAAFITGQVIAVDGGMVRH</sequence>
<dbReference type="PANTHER" id="PTHR42879">
    <property type="entry name" value="3-OXOACYL-(ACYL-CARRIER-PROTEIN) REDUCTASE"/>
    <property type="match status" value="1"/>
</dbReference>
<gene>
    <name evidence="2" type="ORF">G3580_12330</name>
</gene>
<reference evidence="2 3" key="1">
    <citation type="submission" date="2020-02" db="EMBL/GenBank/DDBJ databases">
        <title>Nitrogenibacter mangrovi gen. nov., sp. nov. isolated from mangrove sediment, a denitrifying betaproteobacterium.</title>
        <authorList>
            <person name="Liao H."/>
            <person name="Tian Y."/>
        </authorList>
    </citation>
    <scope>NUCLEOTIDE SEQUENCE [LARGE SCALE GENOMIC DNA]</scope>
    <source>
        <strain evidence="2 3">M9-3-2</strain>
    </source>
</reference>
<evidence type="ECO:0000313" key="3">
    <source>
        <dbReference type="Proteomes" id="UP000501991"/>
    </source>
</evidence>
<dbReference type="InterPro" id="IPR050259">
    <property type="entry name" value="SDR"/>
</dbReference>
<dbReference type="CDD" id="cd05233">
    <property type="entry name" value="SDR_c"/>
    <property type="match status" value="1"/>
</dbReference>
<dbReference type="SUPFAM" id="SSF51735">
    <property type="entry name" value="NAD(P)-binding Rossmann-fold domains"/>
    <property type="match status" value="1"/>
</dbReference>
<dbReference type="Proteomes" id="UP000501991">
    <property type="component" value="Chromosome"/>
</dbReference>
<comment type="similarity">
    <text evidence="1">Belongs to the short-chain dehydrogenases/reductases (SDR) family.</text>
</comment>
<keyword evidence="3" id="KW-1185">Reference proteome</keyword>
<dbReference type="PANTHER" id="PTHR42879:SF2">
    <property type="entry name" value="3-OXOACYL-[ACYL-CARRIER-PROTEIN] REDUCTASE FABG"/>
    <property type="match status" value="1"/>
</dbReference>
<evidence type="ECO:0000313" key="2">
    <source>
        <dbReference type="EMBL" id="QID18354.1"/>
    </source>
</evidence>
<dbReference type="AlphaFoldDB" id="A0A6C1B7X8"/>
<protein>
    <submittedName>
        <fullName evidence="2">SDR family oxidoreductase</fullName>
    </submittedName>
</protein>
<dbReference type="PRINTS" id="PR00080">
    <property type="entry name" value="SDRFAMILY"/>
</dbReference>
<name>A0A6C1B7X8_9RHOO</name>
<dbReference type="FunFam" id="3.40.50.720:FF:000084">
    <property type="entry name" value="Short-chain dehydrogenase reductase"/>
    <property type="match status" value="1"/>
</dbReference>
<dbReference type="EMBL" id="CP048836">
    <property type="protein sequence ID" value="QID18354.1"/>
    <property type="molecule type" value="Genomic_DNA"/>
</dbReference>
<dbReference type="InterPro" id="IPR002347">
    <property type="entry name" value="SDR_fam"/>
</dbReference>
<dbReference type="Pfam" id="PF13561">
    <property type="entry name" value="adh_short_C2"/>
    <property type="match status" value="1"/>
</dbReference>
<organism evidence="2 3">
    <name type="scientific">Nitrogeniibacter mangrovi</name>
    <dbReference type="NCBI Taxonomy" id="2016596"/>
    <lineage>
        <taxon>Bacteria</taxon>
        <taxon>Pseudomonadati</taxon>
        <taxon>Pseudomonadota</taxon>
        <taxon>Betaproteobacteria</taxon>
        <taxon>Rhodocyclales</taxon>
        <taxon>Zoogloeaceae</taxon>
        <taxon>Nitrogeniibacter</taxon>
    </lineage>
</organism>
<proteinExistence type="inferred from homology"/>
<dbReference type="RefSeq" id="WP_173765927.1">
    <property type="nucleotide sequence ID" value="NZ_CP048836.1"/>
</dbReference>
<evidence type="ECO:0000256" key="1">
    <source>
        <dbReference type="ARBA" id="ARBA00006484"/>
    </source>
</evidence>
<dbReference type="Gene3D" id="3.40.50.720">
    <property type="entry name" value="NAD(P)-binding Rossmann-like Domain"/>
    <property type="match status" value="1"/>
</dbReference>